<evidence type="ECO:0000256" key="4">
    <source>
        <dbReference type="ARBA" id="ARBA00022970"/>
    </source>
</evidence>
<feature type="chain" id="PRO_5032616835" evidence="5">
    <location>
        <begin position="28"/>
        <end position="412"/>
    </location>
</feature>
<evidence type="ECO:0000313" key="7">
    <source>
        <dbReference type="EMBL" id="NZA00929.1"/>
    </source>
</evidence>
<sequence>MTRPHATALLAAALASFVLAPTAAAQADSQIKIGLIGPFTGGSADFGNSMRNGVELAVSEINALGGYVGRKFELVVRDDKANPELARQMSEELVKEGVLATIGFCNSGNAVKSLDIYQKARVPLIVPCATSTPITSTIPAAESYIFRTSARDSLQVPFVVNEVVRRGWTRVAVLADSTGYGNAGLEDFTKALAAHKLKPAHVGRFDIGVKDMTDAVKAARDSNAQVLFTITVGPENAVIARAREALGWKVAQVGPWGLTFPTYIDAAKSAAEGTLMAMTFVAEPSNERRATFLSNYRRHHKTDRIAVPIAAAQAYDSTYLLAHALMSIKDRSKLDGPAIKHALENNDRPYYGVVATYKNAFSSTDHDAMTENMLYLGTVRNGVVTFANPDDAKRNLIVQRKVSAAPPATTVR</sequence>
<keyword evidence="3 5" id="KW-0732">Signal</keyword>
<dbReference type="Gene3D" id="3.40.50.2300">
    <property type="match status" value="2"/>
</dbReference>
<dbReference type="InterPro" id="IPR000709">
    <property type="entry name" value="Leu_Ile_Val-bd"/>
</dbReference>
<dbReference type="SUPFAM" id="SSF53822">
    <property type="entry name" value="Periplasmic binding protein-like I"/>
    <property type="match status" value="1"/>
</dbReference>
<dbReference type="CDD" id="cd06335">
    <property type="entry name" value="PBP1_ABC_ligand_binding-like"/>
    <property type="match status" value="1"/>
</dbReference>
<comment type="similarity">
    <text evidence="1">Belongs to the leucine-binding protein family.</text>
</comment>
<evidence type="ECO:0000259" key="6">
    <source>
        <dbReference type="Pfam" id="PF13458"/>
    </source>
</evidence>
<dbReference type="AlphaFoldDB" id="A0A853IXE7"/>
<dbReference type="PANTHER" id="PTHR30483">
    <property type="entry name" value="LEUCINE-SPECIFIC-BINDING PROTEIN"/>
    <property type="match status" value="1"/>
</dbReference>
<accession>A0A853IXE7</accession>
<evidence type="ECO:0000256" key="3">
    <source>
        <dbReference type="ARBA" id="ARBA00022729"/>
    </source>
</evidence>
<protein>
    <submittedName>
        <fullName evidence="7">ABC transporter substrate-binding protein</fullName>
    </submittedName>
</protein>
<organism evidence="7 8">
    <name type="scientific">Ottowia beijingensis</name>
    <dbReference type="NCBI Taxonomy" id="1207057"/>
    <lineage>
        <taxon>Bacteria</taxon>
        <taxon>Pseudomonadati</taxon>
        <taxon>Pseudomonadota</taxon>
        <taxon>Betaproteobacteria</taxon>
        <taxon>Burkholderiales</taxon>
        <taxon>Comamonadaceae</taxon>
        <taxon>Ottowia</taxon>
    </lineage>
</organism>
<evidence type="ECO:0000256" key="2">
    <source>
        <dbReference type="ARBA" id="ARBA00022448"/>
    </source>
</evidence>
<dbReference type="PRINTS" id="PR00337">
    <property type="entry name" value="LEUILEVALBP"/>
</dbReference>
<feature type="domain" description="Leucine-binding protein" evidence="6">
    <location>
        <begin position="30"/>
        <end position="380"/>
    </location>
</feature>
<evidence type="ECO:0000256" key="1">
    <source>
        <dbReference type="ARBA" id="ARBA00010062"/>
    </source>
</evidence>
<gene>
    <name evidence="7" type="ORF">H0I39_02515</name>
</gene>
<keyword evidence="2" id="KW-0813">Transport</keyword>
<evidence type="ECO:0000313" key="8">
    <source>
        <dbReference type="Proteomes" id="UP000589716"/>
    </source>
</evidence>
<comment type="caution">
    <text evidence="7">The sequence shown here is derived from an EMBL/GenBank/DDBJ whole genome shotgun (WGS) entry which is preliminary data.</text>
</comment>
<keyword evidence="4" id="KW-0029">Amino-acid transport</keyword>
<name>A0A853IXE7_9BURK</name>
<dbReference type="PANTHER" id="PTHR30483:SF6">
    <property type="entry name" value="PERIPLASMIC BINDING PROTEIN OF ABC TRANSPORTER FOR NATURAL AMINO ACIDS"/>
    <property type="match status" value="1"/>
</dbReference>
<dbReference type="EMBL" id="JACCKX010000001">
    <property type="protein sequence ID" value="NZA00929.1"/>
    <property type="molecule type" value="Genomic_DNA"/>
</dbReference>
<feature type="signal peptide" evidence="5">
    <location>
        <begin position="1"/>
        <end position="27"/>
    </location>
</feature>
<dbReference type="InterPro" id="IPR028081">
    <property type="entry name" value="Leu-bd"/>
</dbReference>
<dbReference type="RefSeq" id="WP_180549457.1">
    <property type="nucleotide sequence ID" value="NZ_JACCKX010000001.1"/>
</dbReference>
<dbReference type="InterPro" id="IPR051010">
    <property type="entry name" value="BCAA_transport"/>
</dbReference>
<reference evidence="7 8" key="1">
    <citation type="submission" date="2020-07" db="EMBL/GenBank/DDBJ databases">
        <authorList>
            <person name="Maaloum M."/>
        </authorList>
    </citation>
    <scope>NUCLEOTIDE SEQUENCE [LARGE SCALE GENOMIC DNA]</scope>
    <source>
        <strain evidence="7 8">GCS-AN-3</strain>
    </source>
</reference>
<dbReference type="Proteomes" id="UP000589716">
    <property type="component" value="Unassembled WGS sequence"/>
</dbReference>
<proteinExistence type="inferred from homology"/>
<dbReference type="Pfam" id="PF13458">
    <property type="entry name" value="Peripla_BP_6"/>
    <property type="match status" value="1"/>
</dbReference>
<dbReference type="GO" id="GO:0006865">
    <property type="term" value="P:amino acid transport"/>
    <property type="evidence" value="ECO:0007669"/>
    <property type="project" value="UniProtKB-KW"/>
</dbReference>
<keyword evidence="8" id="KW-1185">Reference proteome</keyword>
<evidence type="ECO:0000256" key="5">
    <source>
        <dbReference type="SAM" id="SignalP"/>
    </source>
</evidence>
<dbReference type="InterPro" id="IPR028082">
    <property type="entry name" value="Peripla_BP_I"/>
</dbReference>